<dbReference type="STRING" id="1166337.SAMN05192580_1707"/>
<sequence>MATMRCNKEARGGMEAMTIEAGVEPAFIRRAMELADLNAVRLALYQHTRDPEIAALPPAARLDEAQRALLIDRAAAWLERHASTEQVAEPAEDDLRALMTLATGKEMSDMEFAARRDLPGFRRFPFAVDWQGEKPPVPEGFRIAIIGSGFSGIAAGVQCEILGLPYTVIERQPEVGGTWTINRYPDVRVDTPSVTYEFSFEKGYRWKEHFGRGEEVRNYLAHVSRKYGVHDNTLFSHDLQSATFDEARNLWVLEMATPDGPKMLEANIVITASGVFANAREPAFEGVETFRGRIVHPSKWPADLDLAGKRVAVIGNGSTGVQILGALAREAAHVSVFQRTPQWISPREKYGAPVEPELAWLIENFPAYQNWWRYMATAALFDIHDLQVPDPEWQAKGGHVNQANDALRDMLTGYIHKETGGRQDLIDKLVPDYAPFSRRPVVDNGWYRALTRDNVELVTDKIVRVTETGVVTEDGTEREIDVIVAAIGFDVVKYLAPARYTGAGGRDLHATWDEGDGPRAYLGEMVPGFPNMFMIYGPNSQPLSGGTGLPAWYMVWASYAAQAVMRMLEEGKSRIEVKQDAFERYNRALDQQAANLLQLTREGGVDKNYYVNAAHGRLQVNAPWLSPDFHRMCTVVEWDDLSLS</sequence>
<reference evidence="1 2" key="1">
    <citation type="submission" date="2016-10" db="EMBL/GenBank/DDBJ databases">
        <authorList>
            <person name="de Groot N.N."/>
        </authorList>
    </citation>
    <scope>NUCLEOTIDE SEQUENCE [LARGE SCALE GENOMIC DNA]</scope>
    <source>
        <strain evidence="1 2">S5-249</strain>
    </source>
</reference>
<dbReference type="InterPro" id="IPR051209">
    <property type="entry name" value="FAD-bind_Monooxygenase_sf"/>
</dbReference>
<gene>
    <name evidence="1" type="ORF">SAMN05192580_1707</name>
</gene>
<dbReference type="PANTHER" id="PTHR42877">
    <property type="entry name" value="L-ORNITHINE N(5)-MONOOXYGENASE-RELATED"/>
    <property type="match status" value="1"/>
</dbReference>
<dbReference type="InterPro" id="IPR036188">
    <property type="entry name" value="FAD/NAD-bd_sf"/>
</dbReference>
<dbReference type="PRINTS" id="PR00411">
    <property type="entry name" value="PNDRDTASEI"/>
</dbReference>
<dbReference type="EMBL" id="FOZG01000001">
    <property type="protein sequence ID" value="SFR90231.1"/>
    <property type="molecule type" value="Genomic_DNA"/>
</dbReference>
<proteinExistence type="predicted"/>
<keyword evidence="1" id="KW-0560">Oxidoreductase</keyword>
<organism evidence="1 2">
    <name type="scientific">Sphingomonas jatrophae</name>
    <dbReference type="NCBI Taxonomy" id="1166337"/>
    <lineage>
        <taxon>Bacteria</taxon>
        <taxon>Pseudomonadati</taxon>
        <taxon>Pseudomonadota</taxon>
        <taxon>Alphaproteobacteria</taxon>
        <taxon>Sphingomonadales</taxon>
        <taxon>Sphingomonadaceae</taxon>
        <taxon>Sphingomonas</taxon>
    </lineage>
</organism>
<keyword evidence="2" id="KW-1185">Reference proteome</keyword>
<dbReference type="Gene3D" id="3.50.50.60">
    <property type="entry name" value="FAD/NAD(P)-binding domain"/>
    <property type="match status" value="2"/>
</dbReference>
<dbReference type="Pfam" id="PF13738">
    <property type="entry name" value="Pyr_redox_3"/>
    <property type="match status" value="1"/>
</dbReference>
<dbReference type="PANTHER" id="PTHR42877:SF4">
    <property type="entry name" value="FAD_NAD(P)-BINDING DOMAIN-CONTAINING PROTEIN-RELATED"/>
    <property type="match status" value="1"/>
</dbReference>
<dbReference type="AlphaFoldDB" id="A0A1I6KG57"/>
<dbReference type="OrthoDB" id="312624at2"/>
<dbReference type="RefSeq" id="WP_093313246.1">
    <property type="nucleotide sequence ID" value="NZ_FOZG01000001.1"/>
</dbReference>
<dbReference type="Proteomes" id="UP000198824">
    <property type="component" value="Unassembled WGS sequence"/>
</dbReference>
<dbReference type="GO" id="GO:0004497">
    <property type="term" value="F:monooxygenase activity"/>
    <property type="evidence" value="ECO:0007669"/>
    <property type="project" value="UniProtKB-KW"/>
</dbReference>
<evidence type="ECO:0000313" key="1">
    <source>
        <dbReference type="EMBL" id="SFR90231.1"/>
    </source>
</evidence>
<dbReference type="SUPFAM" id="SSF51905">
    <property type="entry name" value="FAD/NAD(P)-binding domain"/>
    <property type="match status" value="1"/>
</dbReference>
<keyword evidence="1" id="KW-0503">Monooxygenase</keyword>
<evidence type="ECO:0000313" key="2">
    <source>
        <dbReference type="Proteomes" id="UP000198824"/>
    </source>
</evidence>
<accession>A0A1I6KG57</accession>
<name>A0A1I6KG57_9SPHN</name>
<protein>
    <submittedName>
        <fullName evidence="1">4-hydroxyacetophenone monooxygenase</fullName>
    </submittedName>
</protein>